<dbReference type="EMBL" id="QEAN01000381">
    <property type="protein sequence ID" value="TPX38704.1"/>
    <property type="molecule type" value="Genomic_DNA"/>
</dbReference>
<proteinExistence type="predicted"/>
<evidence type="ECO:0000313" key="3">
    <source>
        <dbReference type="EMBL" id="TPX38704.1"/>
    </source>
</evidence>
<evidence type="ECO:0000313" key="4">
    <source>
        <dbReference type="EMBL" id="TPX41178.1"/>
    </source>
</evidence>
<reference evidence="5 6" key="1">
    <citation type="journal article" date="2019" name="Sci. Rep.">
        <title>Comparative genomics of chytrid fungi reveal insights into the obligate biotrophic and pathogenic lifestyle of Synchytrium endobioticum.</title>
        <authorList>
            <person name="van de Vossenberg B.T.L.H."/>
            <person name="Warris S."/>
            <person name="Nguyen H.D.T."/>
            <person name="van Gent-Pelzer M.P.E."/>
            <person name="Joly D.L."/>
            <person name="van de Geest H.C."/>
            <person name="Bonants P.J.M."/>
            <person name="Smith D.S."/>
            <person name="Levesque C.A."/>
            <person name="van der Lee T.A.J."/>
        </authorList>
    </citation>
    <scope>NUCLEOTIDE SEQUENCE [LARGE SCALE GENOMIC DNA]</scope>
    <source>
        <strain evidence="4 6">LEV6574</strain>
        <strain evidence="3 5">MB42</strain>
    </source>
</reference>
<evidence type="ECO:0000256" key="1">
    <source>
        <dbReference type="SAM" id="MobiDB-lite"/>
    </source>
</evidence>
<evidence type="ECO:0000259" key="2">
    <source>
        <dbReference type="Pfam" id="PF08648"/>
    </source>
</evidence>
<organism evidence="3 5">
    <name type="scientific">Synchytrium endobioticum</name>
    <dbReference type="NCBI Taxonomy" id="286115"/>
    <lineage>
        <taxon>Eukaryota</taxon>
        <taxon>Fungi</taxon>
        <taxon>Fungi incertae sedis</taxon>
        <taxon>Chytridiomycota</taxon>
        <taxon>Chytridiomycota incertae sedis</taxon>
        <taxon>Chytridiomycetes</taxon>
        <taxon>Synchytriales</taxon>
        <taxon>Synchytriaceae</taxon>
        <taxon>Synchytrium</taxon>
    </lineage>
</organism>
<feature type="domain" description="U4/U6.U5 small nuclear ribonucleoprotein 27kDa protein" evidence="2">
    <location>
        <begin position="186"/>
        <end position="218"/>
    </location>
</feature>
<feature type="compositionally biased region" description="Basic and acidic residues" evidence="1">
    <location>
        <begin position="1"/>
        <end position="21"/>
    </location>
</feature>
<accession>A0A507CKB8</accession>
<dbReference type="GO" id="GO:0008380">
    <property type="term" value="P:RNA splicing"/>
    <property type="evidence" value="ECO:0007669"/>
    <property type="project" value="InterPro"/>
</dbReference>
<evidence type="ECO:0000313" key="6">
    <source>
        <dbReference type="Proteomes" id="UP000320475"/>
    </source>
</evidence>
<feature type="compositionally biased region" description="Basic and acidic residues" evidence="1">
    <location>
        <begin position="123"/>
        <end position="172"/>
    </location>
</feature>
<sequence>MGDRDRDYRSRDDRRDRERSPVRGGNRGEGSADIGRRESRDSDTGGRSGGAYRGSGYRDRDYGGRSYDGRDDRRDDHYDRRRDDRDRRDYDRPRDCDRRREDGHSRAYTREYGRGGTGRGRSRSPDFRREYPNSSRGDDRYGVLPRRDDEKYGDRRRDKSPGSTNDLKKDDSSTPAPDINVEELDAETLQSMFGFAGFNTTKGQKVQSDIGAVNVKTELQVTADLGICSTTTKVSNNPLVRVCQNSSGSTAQTLIASVLLRR</sequence>
<dbReference type="AlphaFoldDB" id="A0A507CKB8"/>
<feature type="compositionally biased region" description="Basic and acidic residues" evidence="1">
    <location>
        <begin position="56"/>
        <end position="113"/>
    </location>
</feature>
<dbReference type="Proteomes" id="UP000317494">
    <property type="component" value="Unassembled WGS sequence"/>
</dbReference>
<feature type="compositionally biased region" description="Basic and acidic residues" evidence="1">
    <location>
        <begin position="34"/>
        <end position="44"/>
    </location>
</feature>
<gene>
    <name evidence="4" type="ORF">SeLEV6574_g06223</name>
    <name evidence="3" type="ORF">SeMB42_g06591</name>
</gene>
<dbReference type="Proteomes" id="UP000320475">
    <property type="component" value="Unassembled WGS sequence"/>
</dbReference>
<evidence type="ECO:0000313" key="5">
    <source>
        <dbReference type="Proteomes" id="UP000317494"/>
    </source>
</evidence>
<keyword evidence="5" id="KW-1185">Reference proteome</keyword>
<dbReference type="EMBL" id="QEAM01000337">
    <property type="protein sequence ID" value="TPX41178.1"/>
    <property type="molecule type" value="Genomic_DNA"/>
</dbReference>
<feature type="region of interest" description="Disordered" evidence="1">
    <location>
        <begin position="1"/>
        <end position="178"/>
    </location>
</feature>
<dbReference type="InterPro" id="IPR013957">
    <property type="entry name" value="SNRNP27"/>
</dbReference>
<dbReference type="Pfam" id="PF08648">
    <property type="entry name" value="SNRNP27"/>
    <property type="match status" value="1"/>
</dbReference>
<protein>
    <recommendedName>
        <fullName evidence="2">U4/U6.U5 small nuclear ribonucleoprotein 27kDa protein domain-containing protein</fullName>
    </recommendedName>
</protein>
<name>A0A507CKB8_9FUNG</name>
<dbReference type="VEuPathDB" id="FungiDB:SeMB42_g06591"/>
<comment type="caution">
    <text evidence="3">The sequence shown here is derived from an EMBL/GenBank/DDBJ whole genome shotgun (WGS) entry which is preliminary data.</text>
</comment>